<accession>A0ABR1IR48</accession>
<dbReference type="InterPro" id="IPR008979">
    <property type="entry name" value="Galactose-bd-like_sf"/>
</dbReference>
<feature type="region of interest" description="Disordered" evidence="1">
    <location>
        <begin position="300"/>
        <end position="321"/>
    </location>
</feature>
<proteinExistence type="predicted"/>
<evidence type="ECO:0000313" key="2">
    <source>
        <dbReference type="EMBL" id="KAK7437602.1"/>
    </source>
</evidence>
<protein>
    <recommendedName>
        <fullName evidence="4">Lectin</fullName>
    </recommendedName>
</protein>
<gene>
    <name evidence="2" type="ORF">VKT23_018500</name>
</gene>
<organism evidence="2 3">
    <name type="scientific">Marasmiellus scandens</name>
    <dbReference type="NCBI Taxonomy" id="2682957"/>
    <lineage>
        <taxon>Eukaryota</taxon>
        <taxon>Fungi</taxon>
        <taxon>Dikarya</taxon>
        <taxon>Basidiomycota</taxon>
        <taxon>Agaricomycotina</taxon>
        <taxon>Agaricomycetes</taxon>
        <taxon>Agaricomycetidae</taxon>
        <taxon>Agaricales</taxon>
        <taxon>Marasmiineae</taxon>
        <taxon>Omphalotaceae</taxon>
        <taxon>Marasmiellus</taxon>
    </lineage>
</organism>
<dbReference type="EMBL" id="JBANRG010000084">
    <property type="protein sequence ID" value="KAK7437602.1"/>
    <property type="molecule type" value="Genomic_DNA"/>
</dbReference>
<sequence>MIHHIPSTIKIAFASDDFATLFINGEYVATKDNWVTSSTYCVPLQPFKNVIAFNVTNDPNPGGLLVTAEITYTDGTTSSLASDETWRVTGPTIPDGWEQLSFDDSSWALTTRKATYPSTLSHDWDNVQIAGSDPVSFAPASWIWTKDLSSPGGSAPVGAHAFRRTVILPPGHTSADAEVLIVVDNEYSLYINGQFIGSRTVYTNAQRFAVDNIQADDGKIVIAVFGRNTGGPAGVLVSMQITSEDPSSCLDCSSVTYLITDEKWKVNKETPDGFEQPGFDDSAWSAATVEGKYGMGPWGSVSVPSATSPHGATISGAPPGN</sequence>
<evidence type="ECO:0000313" key="3">
    <source>
        <dbReference type="Proteomes" id="UP001498398"/>
    </source>
</evidence>
<dbReference type="Proteomes" id="UP001498398">
    <property type="component" value="Unassembled WGS sequence"/>
</dbReference>
<evidence type="ECO:0008006" key="4">
    <source>
        <dbReference type="Google" id="ProtNLM"/>
    </source>
</evidence>
<comment type="caution">
    <text evidence="2">The sequence shown here is derived from an EMBL/GenBank/DDBJ whole genome shotgun (WGS) entry which is preliminary data.</text>
</comment>
<reference evidence="2 3" key="1">
    <citation type="submission" date="2024-01" db="EMBL/GenBank/DDBJ databases">
        <title>A draft genome for the cacao thread blight pathogen Marasmiellus scandens.</title>
        <authorList>
            <person name="Baruah I.K."/>
            <person name="Leung J."/>
            <person name="Bukari Y."/>
            <person name="Amoako-Attah I."/>
            <person name="Meinhardt L.W."/>
            <person name="Bailey B.A."/>
            <person name="Cohen S.P."/>
        </authorList>
    </citation>
    <scope>NUCLEOTIDE SEQUENCE [LARGE SCALE GENOMIC DNA]</scope>
    <source>
        <strain evidence="2 3">GH-19</strain>
    </source>
</reference>
<name>A0ABR1IR48_9AGAR</name>
<dbReference type="SUPFAM" id="SSF49785">
    <property type="entry name" value="Galactose-binding domain-like"/>
    <property type="match status" value="1"/>
</dbReference>
<keyword evidence="3" id="KW-1185">Reference proteome</keyword>
<evidence type="ECO:0000256" key="1">
    <source>
        <dbReference type="SAM" id="MobiDB-lite"/>
    </source>
</evidence>
<dbReference type="Gene3D" id="2.60.120.260">
    <property type="entry name" value="Galactose-binding domain-like"/>
    <property type="match status" value="2"/>
</dbReference>